<dbReference type="GO" id="GO:0033627">
    <property type="term" value="P:cell adhesion mediated by integrin"/>
    <property type="evidence" value="ECO:0007669"/>
    <property type="project" value="TreeGrafter"/>
</dbReference>
<evidence type="ECO:0000313" key="19">
    <source>
        <dbReference type="RefSeq" id="XP_031573864.1"/>
    </source>
</evidence>
<reference evidence="18 19" key="1">
    <citation type="submission" date="2025-04" db="UniProtKB">
        <authorList>
            <consortium name="RefSeq"/>
        </authorList>
    </citation>
    <scope>IDENTIFICATION</scope>
    <source>
        <tissue evidence="18 19">Tentacle</tissue>
    </source>
</reference>
<evidence type="ECO:0000313" key="18">
    <source>
        <dbReference type="RefSeq" id="XP_031573856.1"/>
    </source>
</evidence>
<feature type="repeat" description="FG-GAP" evidence="12">
    <location>
        <begin position="301"/>
        <end position="360"/>
    </location>
</feature>
<evidence type="ECO:0000256" key="10">
    <source>
        <dbReference type="ARBA" id="ARBA00023170"/>
    </source>
</evidence>
<dbReference type="InterPro" id="IPR048285">
    <property type="entry name" value="Integrin_alpha_Ig-like_2"/>
</dbReference>
<dbReference type="PANTHER" id="PTHR23220:SF122">
    <property type="entry name" value="INTEGRIN ALPHA-PS1"/>
    <property type="match status" value="1"/>
</dbReference>
<dbReference type="Gene3D" id="2.130.10.130">
    <property type="entry name" value="Integrin alpha, N-terminal"/>
    <property type="match status" value="1"/>
</dbReference>
<dbReference type="KEGG" id="aten:116307695"/>
<dbReference type="RefSeq" id="XP_031573856.1">
    <property type="nucleotide sequence ID" value="XM_031717996.1"/>
</dbReference>
<dbReference type="OrthoDB" id="5573735at2759"/>
<proteinExistence type="inferred from homology"/>
<feature type="repeat" description="FG-GAP" evidence="12">
    <location>
        <begin position="28"/>
        <end position="96"/>
    </location>
</feature>
<comment type="similarity">
    <text evidence="2 13">Belongs to the integrin alpha chain family.</text>
</comment>
<evidence type="ECO:0000256" key="8">
    <source>
        <dbReference type="ARBA" id="ARBA00023037"/>
    </source>
</evidence>
<feature type="repeat" description="FG-GAP" evidence="12">
    <location>
        <begin position="423"/>
        <end position="485"/>
    </location>
</feature>
<dbReference type="GeneID" id="116307695"/>
<dbReference type="Pfam" id="PF20806">
    <property type="entry name" value="Integrin_A_Ig_3"/>
    <property type="match status" value="1"/>
</dbReference>
<dbReference type="Gene3D" id="2.60.40.1510">
    <property type="entry name" value="ntegrin, alpha v. Chain A, domain 3"/>
    <property type="match status" value="1"/>
</dbReference>
<evidence type="ECO:0000256" key="11">
    <source>
        <dbReference type="ARBA" id="ARBA00023180"/>
    </source>
</evidence>
<evidence type="ECO:0000259" key="16">
    <source>
        <dbReference type="Pfam" id="PF20806"/>
    </source>
</evidence>
<dbReference type="InterPro" id="IPR000413">
    <property type="entry name" value="Integrin_alpha"/>
</dbReference>
<dbReference type="GO" id="GO:0005178">
    <property type="term" value="F:integrin binding"/>
    <property type="evidence" value="ECO:0007669"/>
    <property type="project" value="TreeGrafter"/>
</dbReference>
<dbReference type="Gene3D" id="1.20.5.930">
    <property type="entry name" value="Bicelle-embedded integrin alpha(iib) transmembrane segment"/>
    <property type="match status" value="1"/>
</dbReference>
<evidence type="ECO:0000256" key="2">
    <source>
        <dbReference type="ARBA" id="ARBA00008054"/>
    </source>
</evidence>
<dbReference type="SMART" id="SM00191">
    <property type="entry name" value="Int_alpha"/>
    <property type="match status" value="5"/>
</dbReference>
<keyword evidence="5" id="KW-0677">Repeat</keyword>
<dbReference type="GO" id="GO:0007229">
    <property type="term" value="P:integrin-mediated signaling pathway"/>
    <property type="evidence" value="ECO:0007669"/>
    <property type="project" value="UniProtKB-KW"/>
</dbReference>
<dbReference type="SUPFAM" id="SSF69318">
    <property type="entry name" value="Integrin alpha N-terminal domain"/>
    <property type="match status" value="1"/>
</dbReference>
<dbReference type="Proteomes" id="UP000515163">
    <property type="component" value="Unplaced"/>
</dbReference>
<dbReference type="SUPFAM" id="SSF69179">
    <property type="entry name" value="Integrin domains"/>
    <property type="match status" value="3"/>
</dbReference>
<evidence type="ECO:0000256" key="6">
    <source>
        <dbReference type="ARBA" id="ARBA00022889"/>
    </source>
</evidence>
<evidence type="ECO:0000256" key="9">
    <source>
        <dbReference type="ARBA" id="ARBA00023136"/>
    </source>
</evidence>
<organism evidence="17 18">
    <name type="scientific">Actinia tenebrosa</name>
    <name type="common">Australian red waratah sea anemone</name>
    <dbReference type="NCBI Taxonomy" id="6105"/>
    <lineage>
        <taxon>Eukaryota</taxon>
        <taxon>Metazoa</taxon>
        <taxon>Cnidaria</taxon>
        <taxon>Anthozoa</taxon>
        <taxon>Hexacorallia</taxon>
        <taxon>Actiniaria</taxon>
        <taxon>Actiniidae</taxon>
        <taxon>Actinia</taxon>
    </lineage>
</organism>
<keyword evidence="10 13" id="KW-0675">Receptor</keyword>
<feature type="domain" description="Integrin alpha second immunoglobulin-like" evidence="15">
    <location>
        <begin position="630"/>
        <end position="769"/>
    </location>
</feature>
<dbReference type="GO" id="GO:0098609">
    <property type="term" value="P:cell-cell adhesion"/>
    <property type="evidence" value="ECO:0007669"/>
    <property type="project" value="TreeGrafter"/>
</dbReference>
<dbReference type="Pfam" id="PF20805">
    <property type="entry name" value="Integrin_A_Ig_2"/>
    <property type="match status" value="1"/>
</dbReference>
<dbReference type="InterPro" id="IPR032695">
    <property type="entry name" value="Integrin_dom_sf"/>
</dbReference>
<dbReference type="PRINTS" id="PR01185">
    <property type="entry name" value="INTEGRINA"/>
</dbReference>
<evidence type="ECO:0000256" key="3">
    <source>
        <dbReference type="ARBA" id="ARBA00022692"/>
    </source>
</evidence>
<evidence type="ECO:0000256" key="13">
    <source>
        <dbReference type="RuleBase" id="RU003762"/>
    </source>
</evidence>
<evidence type="ECO:0000256" key="7">
    <source>
        <dbReference type="ARBA" id="ARBA00022989"/>
    </source>
</evidence>
<evidence type="ECO:0000256" key="4">
    <source>
        <dbReference type="ARBA" id="ARBA00022729"/>
    </source>
</evidence>
<keyword evidence="8 13" id="KW-0401">Integrin</keyword>
<evidence type="ECO:0000313" key="20">
    <source>
        <dbReference type="RefSeq" id="XP_031573872.1"/>
    </source>
</evidence>
<evidence type="ECO:0000259" key="14">
    <source>
        <dbReference type="Pfam" id="PF08441"/>
    </source>
</evidence>
<keyword evidence="11" id="KW-0325">Glycoprotein</keyword>
<evidence type="ECO:0000256" key="5">
    <source>
        <dbReference type="ARBA" id="ARBA00022737"/>
    </source>
</evidence>
<dbReference type="GO" id="GO:0008305">
    <property type="term" value="C:integrin complex"/>
    <property type="evidence" value="ECO:0007669"/>
    <property type="project" value="InterPro"/>
</dbReference>
<accession>A0A6P8J1S0</accession>
<dbReference type="InterPro" id="IPR013649">
    <property type="entry name" value="Integrin_alpha_Ig-like_1"/>
</dbReference>
<dbReference type="Pfam" id="PF08441">
    <property type="entry name" value="Integrin_A_Ig_1"/>
    <property type="match status" value="1"/>
</dbReference>
<dbReference type="InterPro" id="IPR013517">
    <property type="entry name" value="FG-GAP"/>
</dbReference>
<name>A0A6P8J1S0_ACTTE</name>
<dbReference type="Gene3D" id="2.60.40.1460">
    <property type="entry name" value="Integrin domains. Chain A, domain 2"/>
    <property type="match status" value="1"/>
</dbReference>
<dbReference type="PROSITE" id="PS51470">
    <property type="entry name" value="FG_GAP"/>
    <property type="match status" value="4"/>
</dbReference>
<feature type="chain" id="PRO_5044519134" evidence="13">
    <location>
        <begin position="21"/>
        <end position="1033"/>
    </location>
</feature>
<dbReference type="RefSeq" id="XP_031573872.1">
    <property type="nucleotide sequence ID" value="XM_031718012.1"/>
</dbReference>
<keyword evidence="9 13" id="KW-0472">Membrane</keyword>
<dbReference type="Pfam" id="PF01839">
    <property type="entry name" value="FG-GAP"/>
    <property type="match status" value="2"/>
</dbReference>
<dbReference type="PANTHER" id="PTHR23220">
    <property type="entry name" value="INTEGRIN ALPHA"/>
    <property type="match status" value="1"/>
</dbReference>
<dbReference type="InterPro" id="IPR028994">
    <property type="entry name" value="Integrin_alpha_N"/>
</dbReference>
<protein>
    <submittedName>
        <fullName evidence="18 19">Integrin alpha-9-like isoform X1</fullName>
    </submittedName>
</protein>
<keyword evidence="3 13" id="KW-0812">Transmembrane</keyword>
<keyword evidence="7 13" id="KW-1133">Transmembrane helix</keyword>
<evidence type="ECO:0000256" key="12">
    <source>
        <dbReference type="PROSITE-ProRule" id="PRU00803"/>
    </source>
</evidence>
<sequence length="1033" mass="113121">MELMLIALLVIATVPWNLDAFNVDTSKAQIFSPPSGYKGSYFGYSVALHSYSTDKWLLVGAPLSNVSDLASSSSSLSLKNYGAIFKCKVPSSSPSCIYIPIDNTANEKRQGRLNNQPTQLEMETKQNQWLGAVLESTGKNGKVVTCAPRYAYRGEPPQDSSTFQYKWILGRCFEVETSLIRAKSTIIEPCLDKKKGNNYYGYCQSGFSAKITADKEPYIAMGAVGVSRWKGGVITYSPAFKTTTLSTQDQIDHGNYMGYSVTSGYFGLANKTGIAGGAPRAENIKGKVLIYQIEGQLTVSAALPQPKNIKMGSYFGSVLCSVDLNKDGYTDMLVGAPLYSDVGDEGRVFVYMNNKRGALNLMPDMDLTGDKVAEGRFGSSIASVGDLNKDGFEDVAIGAPYEGSGAVYIYHGTMTGIDPKHKQKIMGSEVQSSLSQFGQSITGGLDVDDNSYPDIAVGAFGSDQVVLFLTQEVLNVEAEVKLNVQRIVLENNETTCSESDNTLHKCLNVTVCFRNLETQRTDLNISYKVELDRDKGSDALKRMYFYKNDQKSFVASRQRLMPFKSQERVCLSPYTVHLREKDRIVDLLSVLTFDLSFDLADTPCGKVLCPVLNSYKSKLTRAVATFQKQCGSDICKPDLSVTGNLVIPGNLKEIHIGTVQEVTLVVEVKNKAGDAAYLSQVLISYPTTFDYIGPRASDLVRCTTSATRNGTETATCTVGNPLKGNSNKTFGIKFGTTELVNDFYITITAKSANEDLNKKDNEVKLKVGVKFEADLEVVGSSVPDEVIYEGKAKERSEIKTQRDIGPKIAQTIIVQNNGPSKVDGSEITINVPSQSLGDAKGYLLYMLQVELTGASGSCITKGVLNPENIPVGNITSESKESRRKRRDVTYLDCRRTTCKRFKCQLGLLLPGEKAEVTIRSRLWQSTLIRKNPGSVKIETVATVSIPDKRYTQPNTENDYVKIIINASPVSTGQAKQKTPWWVYFLAALGGVLLLAIAVGIMYKLNFFKRNRYAKDISEPVVDHAGSDNHASTA</sequence>
<dbReference type="InterPro" id="IPR013519">
    <property type="entry name" value="Int_alpha_beta-p"/>
</dbReference>
<feature type="domain" description="Integrin alpha third immunoglobulin-like" evidence="16">
    <location>
        <begin position="775"/>
        <end position="957"/>
    </location>
</feature>
<dbReference type="RefSeq" id="XP_031573864.1">
    <property type="nucleotide sequence ID" value="XM_031718004.1"/>
</dbReference>
<dbReference type="GO" id="GO:0009897">
    <property type="term" value="C:external side of plasma membrane"/>
    <property type="evidence" value="ECO:0007669"/>
    <property type="project" value="TreeGrafter"/>
</dbReference>
<evidence type="ECO:0000313" key="17">
    <source>
        <dbReference type="Proteomes" id="UP000515163"/>
    </source>
</evidence>
<keyword evidence="6 13" id="KW-0130">Cell adhesion</keyword>
<dbReference type="AlphaFoldDB" id="A0A6P8J1S0"/>
<feature type="repeat" description="FG-GAP" evidence="12">
    <location>
        <begin position="364"/>
        <end position="419"/>
    </location>
</feature>
<gene>
    <name evidence="18 19 20" type="primary">LOC116307695</name>
</gene>
<feature type="signal peptide" evidence="13">
    <location>
        <begin position="1"/>
        <end position="20"/>
    </location>
</feature>
<keyword evidence="17" id="KW-1185">Reference proteome</keyword>
<evidence type="ECO:0000259" key="15">
    <source>
        <dbReference type="Pfam" id="PF20805"/>
    </source>
</evidence>
<evidence type="ECO:0000256" key="1">
    <source>
        <dbReference type="ARBA" id="ARBA00004479"/>
    </source>
</evidence>
<dbReference type="Gene3D" id="2.60.40.1530">
    <property type="entry name" value="ntegrin, alpha v. Chain A, domain 4"/>
    <property type="match status" value="1"/>
</dbReference>
<feature type="domain" description="Integrin alpha first immunoglubulin-like" evidence="14">
    <location>
        <begin position="476"/>
        <end position="629"/>
    </location>
</feature>
<comment type="subcellular location">
    <subcellularLocation>
        <location evidence="1 13">Membrane</location>
        <topology evidence="1 13">Single-pass type I membrane protein</topology>
    </subcellularLocation>
</comment>
<dbReference type="GO" id="GO:0007160">
    <property type="term" value="P:cell-matrix adhesion"/>
    <property type="evidence" value="ECO:0007669"/>
    <property type="project" value="TreeGrafter"/>
</dbReference>
<keyword evidence="4 13" id="KW-0732">Signal</keyword>
<feature type="transmembrane region" description="Helical" evidence="13">
    <location>
        <begin position="980"/>
        <end position="1002"/>
    </location>
</feature>
<dbReference type="InterPro" id="IPR048286">
    <property type="entry name" value="Integrin_alpha_Ig-like_3"/>
</dbReference>